<gene>
    <name evidence="3" type="primary">arsR</name>
    <name evidence="3" type="ORF">GCM10007968_31730</name>
</gene>
<dbReference type="Gene3D" id="1.10.10.10">
    <property type="entry name" value="Winged helix-like DNA-binding domain superfamily/Winged helix DNA-binding domain"/>
    <property type="match status" value="1"/>
</dbReference>
<name>A0A917S965_9BACL</name>
<dbReference type="AlphaFoldDB" id="A0A917S965"/>
<dbReference type="InterPro" id="IPR001845">
    <property type="entry name" value="HTH_ArsR_DNA-bd_dom"/>
</dbReference>
<dbReference type="GO" id="GO:0003677">
    <property type="term" value="F:DNA binding"/>
    <property type="evidence" value="ECO:0007669"/>
    <property type="project" value="UniProtKB-KW"/>
</dbReference>
<sequence length="206" mass="24210">MKSSLIIKDLNQLKILSDPFRAKLMMFLIEKPYTGQQLAEKVGLSRARIHYHLRELEKNHLIELVRKEEINGIVQKFYRSVAHGFLPDVSLLPHKKDVDETYRQIVLSMIDRTRAFALSAPEEAFSFDRKNDERIEKAQATYMIGKMTEEHFIQCLDEYQKLMKKFDDLCKNDEKDSLSKTYILSRVAFQVDESQFSLDEEKKEGN</sequence>
<evidence type="ECO:0000313" key="4">
    <source>
        <dbReference type="Proteomes" id="UP000654670"/>
    </source>
</evidence>
<dbReference type="GO" id="GO:0003700">
    <property type="term" value="F:DNA-binding transcription factor activity"/>
    <property type="evidence" value="ECO:0007669"/>
    <property type="project" value="InterPro"/>
</dbReference>
<dbReference type="Proteomes" id="UP000654670">
    <property type="component" value="Unassembled WGS sequence"/>
</dbReference>
<dbReference type="RefSeq" id="WP_188805155.1">
    <property type="nucleotide sequence ID" value="NZ_BMOK01000022.1"/>
</dbReference>
<keyword evidence="4" id="KW-1185">Reference proteome</keyword>
<accession>A0A917S965</accession>
<dbReference type="PANTHER" id="PTHR38600">
    <property type="entry name" value="TRANSCRIPTIONAL REGULATORY PROTEIN"/>
    <property type="match status" value="1"/>
</dbReference>
<dbReference type="CDD" id="cd00090">
    <property type="entry name" value="HTH_ARSR"/>
    <property type="match status" value="1"/>
</dbReference>
<evidence type="ECO:0000259" key="2">
    <source>
        <dbReference type="SMART" id="SM00418"/>
    </source>
</evidence>
<dbReference type="InterPro" id="IPR011991">
    <property type="entry name" value="ArsR-like_HTH"/>
</dbReference>
<evidence type="ECO:0000313" key="3">
    <source>
        <dbReference type="EMBL" id="GGL65370.1"/>
    </source>
</evidence>
<evidence type="ECO:0000256" key="1">
    <source>
        <dbReference type="ARBA" id="ARBA00023125"/>
    </source>
</evidence>
<dbReference type="InterPro" id="IPR036390">
    <property type="entry name" value="WH_DNA-bd_sf"/>
</dbReference>
<dbReference type="InterPro" id="IPR036388">
    <property type="entry name" value="WH-like_DNA-bd_sf"/>
</dbReference>
<dbReference type="SUPFAM" id="SSF46785">
    <property type="entry name" value="Winged helix' DNA-binding domain"/>
    <property type="match status" value="1"/>
</dbReference>
<dbReference type="PANTHER" id="PTHR38600:SF2">
    <property type="entry name" value="SLL0088 PROTEIN"/>
    <property type="match status" value="1"/>
</dbReference>
<dbReference type="EMBL" id="BMOK01000022">
    <property type="protein sequence ID" value="GGL65370.1"/>
    <property type="molecule type" value="Genomic_DNA"/>
</dbReference>
<feature type="domain" description="HTH arsR-type" evidence="2">
    <location>
        <begin position="11"/>
        <end position="91"/>
    </location>
</feature>
<keyword evidence="1" id="KW-0238">DNA-binding</keyword>
<comment type="caution">
    <text evidence="3">The sequence shown here is derived from an EMBL/GenBank/DDBJ whole genome shotgun (WGS) entry which is preliminary data.</text>
</comment>
<protein>
    <submittedName>
        <fullName evidence="3">Transcriptional regulator</fullName>
    </submittedName>
</protein>
<reference evidence="3" key="2">
    <citation type="submission" date="2020-09" db="EMBL/GenBank/DDBJ databases">
        <authorList>
            <person name="Sun Q."/>
            <person name="Ohkuma M."/>
        </authorList>
    </citation>
    <scope>NUCLEOTIDE SEQUENCE</scope>
    <source>
        <strain evidence="3">JCM 15325</strain>
    </source>
</reference>
<proteinExistence type="predicted"/>
<dbReference type="SMART" id="SM00418">
    <property type="entry name" value="HTH_ARSR"/>
    <property type="match status" value="1"/>
</dbReference>
<reference evidence="3" key="1">
    <citation type="journal article" date="2014" name="Int. J. Syst. Evol. Microbiol.">
        <title>Complete genome sequence of Corynebacterium casei LMG S-19264T (=DSM 44701T), isolated from a smear-ripened cheese.</title>
        <authorList>
            <consortium name="US DOE Joint Genome Institute (JGI-PGF)"/>
            <person name="Walter F."/>
            <person name="Albersmeier A."/>
            <person name="Kalinowski J."/>
            <person name="Ruckert C."/>
        </authorList>
    </citation>
    <scope>NUCLEOTIDE SEQUENCE</scope>
    <source>
        <strain evidence="3">JCM 15325</strain>
    </source>
</reference>
<organism evidence="3 4">
    <name type="scientific">Sporolactobacillus putidus</name>
    <dbReference type="NCBI Taxonomy" id="492735"/>
    <lineage>
        <taxon>Bacteria</taxon>
        <taxon>Bacillati</taxon>
        <taxon>Bacillota</taxon>
        <taxon>Bacilli</taxon>
        <taxon>Bacillales</taxon>
        <taxon>Sporolactobacillaceae</taxon>
        <taxon>Sporolactobacillus</taxon>
    </lineage>
</organism>
<dbReference type="Pfam" id="PF01022">
    <property type="entry name" value="HTH_5"/>
    <property type="match status" value="1"/>
</dbReference>